<dbReference type="EMBL" id="CADCTQ010000443">
    <property type="protein sequence ID" value="CAA9299951.1"/>
    <property type="molecule type" value="Genomic_DNA"/>
</dbReference>
<proteinExistence type="predicted"/>
<reference evidence="1" key="1">
    <citation type="submission" date="2020-02" db="EMBL/GenBank/DDBJ databases">
        <authorList>
            <person name="Meier V. D."/>
        </authorList>
    </citation>
    <scope>NUCLEOTIDE SEQUENCE</scope>
    <source>
        <strain evidence="1">AVDCRST_MAG56</strain>
    </source>
</reference>
<name>A0A6J4KAP2_9SPHI</name>
<evidence type="ECO:0000313" key="1">
    <source>
        <dbReference type="EMBL" id="CAA9299951.1"/>
    </source>
</evidence>
<dbReference type="AlphaFoldDB" id="A0A6J4KAP2"/>
<organism evidence="1">
    <name type="scientific">uncultured Cytophagales bacterium</name>
    <dbReference type="NCBI Taxonomy" id="158755"/>
    <lineage>
        <taxon>Bacteria</taxon>
        <taxon>Pseudomonadati</taxon>
        <taxon>Bacteroidota</taxon>
        <taxon>Sphingobacteriia</taxon>
        <taxon>Sphingobacteriales</taxon>
        <taxon>environmental samples</taxon>
    </lineage>
</organism>
<gene>
    <name evidence="1" type="ORF">AVDCRST_MAG56-5335</name>
</gene>
<accession>A0A6J4KAP2</accession>
<evidence type="ECO:0008006" key="2">
    <source>
        <dbReference type="Google" id="ProtNLM"/>
    </source>
</evidence>
<sequence length="292" mass="32283">MKTILPAVALGTAALLLSCEPQPIPITLAAPPVKLVVASQLIPDRIVLVSLTRTFGTLEGAAQRDSLTDAFLEKILVDSALVTVRHQDQVDTLQMLSPGIFAGANLRQSENGSYTLDARDFRTGETITATSVLPPPVRFDRVEPDIVYADGQVRVDVSYAFRDDPAVKNWYLVSYYKKVSLSRGQPDLSNYYGRGSNQLVEFDLVSDENLKDPDYAAVRKLEEVNVSDTIAVSVSNISQGYYAFLSLYKRAGNVITRISGEPVDYPTNVVNGYGYFNTHLPDIRFFDLNKYD</sequence>
<dbReference type="PROSITE" id="PS51257">
    <property type="entry name" value="PROKAR_LIPOPROTEIN"/>
    <property type="match status" value="1"/>
</dbReference>
<protein>
    <recommendedName>
        <fullName evidence="2">DUF4249 domain-containing protein</fullName>
    </recommendedName>
</protein>